<keyword evidence="3" id="KW-0862">Zinc</keyword>
<dbReference type="InterPro" id="IPR013083">
    <property type="entry name" value="Znf_RING/FYVE/PHD"/>
</dbReference>
<sequence>MQLPQHEPLHENFFQCPRLEPHELEELRAMAVQNSMDLYAKSRIRGGQRDWTLCEDNKDVKIYKSEDLDHVPKWGRLFMYAATSEVVATIEEFVGLFKNDTTIQAKEFSRRFISRAIDSLVLYSVLKPTKQQPHEKVSIIWRAYAPTMGGKLVQNRDNCILECHHEFSVGTRRGWIYSLVSIDLASCPNMEDRLGLVRVRDYGTGYVVLESARRPGYLDITYVNHADVNVGKKEWFLNSLGQKTRFAGMALMNLCRHTSKIDQFLREDRLARTPFLSVNELVPLDSVGACSLCSKKFRPWSKRLNCWKCGMVTCRNCNRPWMVKQKGYPTLTDICTKCSLCRPTDKSTESRAAPSSPSYTVATSSKFDDATSIASHDFSSYVETEVYPNH</sequence>
<evidence type="ECO:0000256" key="1">
    <source>
        <dbReference type="ARBA" id="ARBA00022723"/>
    </source>
</evidence>
<dbReference type="PROSITE" id="PS50178">
    <property type="entry name" value="ZF_FYVE"/>
    <property type="match status" value="1"/>
</dbReference>
<reference evidence="7 8" key="1">
    <citation type="submission" date="2019-07" db="EMBL/GenBank/DDBJ databases">
        <title>Genomics analysis of Aphanomyces spp. identifies a new class of oomycete effector associated with host adaptation.</title>
        <authorList>
            <person name="Gaulin E."/>
        </authorList>
    </citation>
    <scope>NUCLEOTIDE SEQUENCE [LARGE SCALE GENOMIC DNA]</scope>
    <source>
        <strain evidence="7 8">ATCC 201684</strain>
    </source>
</reference>
<proteinExistence type="predicted"/>
<dbReference type="PANTHER" id="PTHR13510">
    <property type="entry name" value="FYVE-FINGER-CONTAINING RAB5 EFFECTOR PROTEIN RABENOSYN-5-RELATED"/>
    <property type="match status" value="1"/>
</dbReference>
<dbReference type="Gene3D" id="3.30.40.10">
    <property type="entry name" value="Zinc/RING finger domain, C3HC4 (zinc finger)"/>
    <property type="match status" value="1"/>
</dbReference>
<evidence type="ECO:0000313" key="7">
    <source>
        <dbReference type="EMBL" id="KAF0736175.1"/>
    </source>
</evidence>
<dbReference type="PANTHER" id="PTHR13510:SF44">
    <property type="entry name" value="RABENOSYN-5"/>
    <property type="match status" value="1"/>
</dbReference>
<dbReference type="AlphaFoldDB" id="A0A6G0X7X4"/>
<dbReference type="InterPro" id="IPR000306">
    <property type="entry name" value="Znf_FYVE"/>
</dbReference>
<evidence type="ECO:0000256" key="3">
    <source>
        <dbReference type="ARBA" id="ARBA00022833"/>
    </source>
</evidence>
<evidence type="ECO:0000259" key="6">
    <source>
        <dbReference type="PROSITE" id="PS50848"/>
    </source>
</evidence>
<dbReference type="InterPro" id="IPR002913">
    <property type="entry name" value="START_lipid-bd_dom"/>
</dbReference>
<dbReference type="InterPro" id="IPR023393">
    <property type="entry name" value="START-like_dom_sf"/>
</dbReference>
<feature type="domain" description="FYVE-type" evidence="5">
    <location>
        <begin position="284"/>
        <end position="338"/>
    </location>
</feature>
<evidence type="ECO:0008006" key="9">
    <source>
        <dbReference type="Google" id="ProtNLM"/>
    </source>
</evidence>
<dbReference type="Pfam" id="PF01363">
    <property type="entry name" value="FYVE"/>
    <property type="match status" value="1"/>
</dbReference>
<dbReference type="PROSITE" id="PS50848">
    <property type="entry name" value="START"/>
    <property type="match status" value="1"/>
</dbReference>
<dbReference type="InterPro" id="IPR052727">
    <property type="entry name" value="Rab4/Rab5_effector"/>
</dbReference>
<dbReference type="EMBL" id="VJMJ01000089">
    <property type="protein sequence ID" value="KAF0736175.1"/>
    <property type="molecule type" value="Genomic_DNA"/>
</dbReference>
<dbReference type="VEuPathDB" id="FungiDB:AeMF1_020555"/>
<evidence type="ECO:0000256" key="2">
    <source>
        <dbReference type="ARBA" id="ARBA00022771"/>
    </source>
</evidence>
<feature type="domain" description="START" evidence="6">
    <location>
        <begin position="67"/>
        <end position="239"/>
    </location>
</feature>
<dbReference type="SUPFAM" id="SSF57903">
    <property type="entry name" value="FYVE/PHD zinc finger"/>
    <property type="match status" value="1"/>
</dbReference>
<comment type="caution">
    <text evidence="7">The sequence shown here is derived from an EMBL/GenBank/DDBJ whole genome shotgun (WGS) entry which is preliminary data.</text>
</comment>
<gene>
    <name evidence="7" type="ORF">Ae201684_007198</name>
</gene>
<evidence type="ECO:0000313" key="8">
    <source>
        <dbReference type="Proteomes" id="UP000481153"/>
    </source>
</evidence>
<protein>
    <recommendedName>
        <fullName evidence="9">FYVE-type domain-containing protein</fullName>
    </recommendedName>
</protein>
<keyword evidence="8" id="KW-1185">Reference proteome</keyword>
<dbReference type="GO" id="GO:0008289">
    <property type="term" value="F:lipid binding"/>
    <property type="evidence" value="ECO:0007669"/>
    <property type="project" value="InterPro"/>
</dbReference>
<accession>A0A6G0X7X4</accession>
<evidence type="ECO:0000256" key="4">
    <source>
        <dbReference type="PROSITE-ProRule" id="PRU00091"/>
    </source>
</evidence>
<dbReference type="InterPro" id="IPR017455">
    <property type="entry name" value="Znf_FYVE-rel"/>
</dbReference>
<dbReference type="SUPFAM" id="SSF55961">
    <property type="entry name" value="Bet v1-like"/>
    <property type="match status" value="1"/>
</dbReference>
<dbReference type="Proteomes" id="UP000481153">
    <property type="component" value="Unassembled WGS sequence"/>
</dbReference>
<keyword evidence="2 4" id="KW-0863">Zinc-finger</keyword>
<dbReference type="GO" id="GO:0008270">
    <property type="term" value="F:zinc ion binding"/>
    <property type="evidence" value="ECO:0007669"/>
    <property type="project" value="UniProtKB-KW"/>
</dbReference>
<name>A0A6G0X7X4_9STRA</name>
<dbReference type="InterPro" id="IPR011011">
    <property type="entry name" value="Znf_FYVE_PHD"/>
</dbReference>
<evidence type="ECO:0000259" key="5">
    <source>
        <dbReference type="PROSITE" id="PS50178"/>
    </source>
</evidence>
<keyword evidence="1" id="KW-0479">Metal-binding</keyword>
<dbReference type="Gene3D" id="3.30.530.20">
    <property type="match status" value="1"/>
</dbReference>
<dbReference type="CDD" id="cd00065">
    <property type="entry name" value="FYVE_like_SF"/>
    <property type="match status" value="1"/>
</dbReference>
<organism evidence="7 8">
    <name type="scientific">Aphanomyces euteiches</name>
    <dbReference type="NCBI Taxonomy" id="100861"/>
    <lineage>
        <taxon>Eukaryota</taxon>
        <taxon>Sar</taxon>
        <taxon>Stramenopiles</taxon>
        <taxon>Oomycota</taxon>
        <taxon>Saprolegniomycetes</taxon>
        <taxon>Saprolegniales</taxon>
        <taxon>Verrucalvaceae</taxon>
        <taxon>Aphanomyces</taxon>
    </lineage>
</organism>